<dbReference type="RefSeq" id="WP_165138639.1">
    <property type="nucleotide sequence ID" value="NZ_JAALLT010000001.1"/>
</dbReference>
<evidence type="ECO:0000313" key="4">
    <source>
        <dbReference type="Proteomes" id="UP000473278"/>
    </source>
</evidence>
<keyword evidence="4" id="KW-1185">Reference proteome</keyword>
<dbReference type="PANTHER" id="PTHR33608">
    <property type="entry name" value="BLL2464 PROTEIN"/>
    <property type="match status" value="1"/>
</dbReference>
<proteinExistence type="predicted"/>
<comment type="caution">
    <text evidence="3">The sequence shown here is derived from an EMBL/GenBank/DDBJ whole genome shotgun (WGS) entry which is preliminary data.</text>
</comment>
<accession>A0A6M1SJ85</accession>
<dbReference type="SUPFAM" id="SSF53300">
    <property type="entry name" value="vWA-like"/>
    <property type="match status" value="1"/>
</dbReference>
<dbReference type="InterPro" id="IPR036465">
    <property type="entry name" value="vWFA_dom_sf"/>
</dbReference>
<organism evidence="3 4">
    <name type="scientific">Halalkalibaculum roseum</name>
    <dbReference type="NCBI Taxonomy" id="2709311"/>
    <lineage>
        <taxon>Bacteria</taxon>
        <taxon>Pseudomonadati</taxon>
        <taxon>Balneolota</taxon>
        <taxon>Balneolia</taxon>
        <taxon>Balneolales</taxon>
        <taxon>Balneolaceae</taxon>
        <taxon>Halalkalibaculum</taxon>
    </lineage>
</organism>
<evidence type="ECO:0000256" key="1">
    <source>
        <dbReference type="SAM" id="Coils"/>
    </source>
</evidence>
<evidence type="ECO:0000259" key="2">
    <source>
        <dbReference type="Pfam" id="PF01882"/>
    </source>
</evidence>
<dbReference type="Pfam" id="PF01882">
    <property type="entry name" value="DUF58"/>
    <property type="match status" value="1"/>
</dbReference>
<dbReference type="Proteomes" id="UP000473278">
    <property type="component" value="Unassembled WGS sequence"/>
</dbReference>
<gene>
    <name evidence="3" type="ORF">G3570_01965</name>
</gene>
<dbReference type="CDD" id="cd00198">
    <property type="entry name" value="vWFA"/>
    <property type="match status" value="1"/>
</dbReference>
<feature type="coiled-coil region" evidence="1">
    <location>
        <begin position="141"/>
        <end position="172"/>
    </location>
</feature>
<feature type="domain" description="DUF58" evidence="2">
    <location>
        <begin position="43"/>
        <end position="267"/>
    </location>
</feature>
<sequence length="306" mass="36186">MLLKPDLLSQLAPLELRARKIVEGFISGLHKSPYYGFSVEFAEHRPYNPGDDLKHVDWKVYAKTERFYVKQYEEETNLRCYLLLDTSSSMYYKYFAEWTKLRYGINFGAALIYLMHRQRDACGIIPFSDKIEAFIPAKSSYTHLRLLFGELEKRLDEEKEQAKEKKGTATAEVIHEVAERLNHRSLVVIITDLFEHANEHDNLISSLKHLRHRNHEVILFNIMERKSERELDFPDRRFVMEDMETGSQMEILPAQVREDYKKKVAEYTHRFKMACSEFQIDFEELDTQEAFDLALLAYLNKRKNLG</sequence>
<keyword evidence="1" id="KW-0175">Coiled coil</keyword>
<evidence type="ECO:0000313" key="3">
    <source>
        <dbReference type="EMBL" id="NGP75381.1"/>
    </source>
</evidence>
<dbReference type="PANTHER" id="PTHR33608:SF7">
    <property type="entry name" value="DUF58 DOMAIN-CONTAINING PROTEIN"/>
    <property type="match status" value="1"/>
</dbReference>
<dbReference type="AlphaFoldDB" id="A0A6M1SJ85"/>
<protein>
    <submittedName>
        <fullName evidence="3">DUF58 domain-containing protein</fullName>
    </submittedName>
</protein>
<dbReference type="EMBL" id="JAALLT010000001">
    <property type="protein sequence ID" value="NGP75381.1"/>
    <property type="molecule type" value="Genomic_DNA"/>
</dbReference>
<dbReference type="Gene3D" id="3.40.50.410">
    <property type="entry name" value="von Willebrand factor, type A domain"/>
    <property type="match status" value="1"/>
</dbReference>
<dbReference type="InterPro" id="IPR002881">
    <property type="entry name" value="DUF58"/>
</dbReference>
<name>A0A6M1SJ85_9BACT</name>
<reference evidence="3 4" key="1">
    <citation type="submission" date="2020-02" db="EMBL/GenBank/DDBJ databases">
        <title>Balneolaceae bacterium YR4-1, complete genome.</title>
        <authorList>
            <person name="Li Y."/>
            <person name="Wu S."/>
        </authorList>
    </citation>
    <scope>NUCLEOTIDE SEQUENCE [LARGE SCALE GENOMIC DNA]</scope>
    <source>
        <strain evidence="3 4">YR4-1</strain>
    </source>
</reference>